<dbReference type="RefSeq" id="WP_133157248.1">
    <property type="nucleotide sequence ID" value="NZ_CP037867.1"/>
</dbReference>
<dbReference type="InterPro" id="IPR000335">
    <property type="entry name" value="Bleomycin-R"/>
</dbReference>
<dbReference type="GO" id="GO:0046677">
    <property type="term" value="P:response to antibiotic"/>
    <property type="evidence" value="ECO:0007669"/>
    <property type="project" value="UniProtKB-KW"/>
</dbReference>
<dbReference type="SUPFAM" id="SSF54593">
    <property type="entry name" value="Glyoxalase/Bleomycin resistance protein/Dihydroxybiphenyl dioxygenase"/>
    <property type="match status" value="1"/>
</dbReference>
<organism evidence="5 6">
    <name type="scientific">Hydrogenophaga pseudoflava</name>
    <name type="common">Pseudomonas carboxydoflava</name>
    <dbReference type="NCBI Taxonomy" id="47421"/>
    <lineage>
        <taxon>Bacteria</taxon>
        <taxon>Pseudomonadati</taxon>
        <taxon>Pseudomonadota</taxon>
        <taxon>Betaproteobacteria</taxon>
        <taxon>Burkholderiales</taxon>
        <taxon>Comamonadaceae</taxon>
        <taxon>Hydrogenophaga</taxon>
    </lineage>
</organism>
<reference evidence="5 6" key="1">
    <citation type="submission" date="2019-03" db="EMBL/GenBank/DDBJ databases">
        <authorList>
            <person name="Sebastian G."/>
            <person name="Baumann P."/>
            <person name="Ruckert C."/>
            <person name="Kalinowski J."/>
            <person name="Nebel B."/>
            <person name="Takors R."/>
            <person name="Blombach B."/>
        </authorList>
    </citation>
    <scope>NUCLEOTIDE SEQUENCE [LARGE SCALE GENOMIC DNA]</scope>
    <source>
        <strain evidence="5 6">DSM 1084</strain>
    </source>
</reference>
<protein>
    <recommendedName>
        <fullName evidence="2">Bleomycin resistance protein</fullName>
    </recommendedName>
</protein>
<keyword evidence="3" id="KW-0046">Antibiotic resistance</keyword>
<dbReference type="EMBL" id="CP037867">
    <property type="protein sequence ID" value="QBM29320.1"/>
    <property type="molecule type" value="Genomic_DNA"/>
</dbReference>
<comment type="similarity">
    <text evidence="1">Belongs to the bleomycin resistance protein family.</text>
</comment>
<dbReference type="Pfam" id="PF00903">
    <property type="entry name" value="Glyoxalase"/>
    <property type="match status" value="1"/>
</dbReference>
<dbReference type="InterPro" id="IPR029068">
    <property type="entry name" value="Glyas_Bleomycin-R_OHBP_Dase"/>
</dbReference>
<evidence type="ECO:0000259" key="4">
    <source>
        <dbReference type="PROSITE" id="PS51819"/>
    </source>
</evidence>
<dbReference type="Gene3D" id="3.10.180.10">
    <property type="entry name" value="2,3-Dihydroxybiphenyl 1,2-Dioxygenase, domain 1"/>
    <property type="match status" value="1"/>
</dbReference>
<evidence type="ECO:0000256" key="3">
    <source>
        <dbReference type="ARBA" id="ARBA00023251"/>
    </source>
</evidence>
<dbReference type="CDD" id="cd08349">
    <property type="entry name" value="BLMA_like"/>
    <property type="match status" value="1"/>
</dbReference>
<feature type="domain" description="VOC" evidence="4">
    <location>
        <begin position="4"/>
        <end position="122"/>
    </location>
</feature>
<evidence type="ECO:0000256" key="1">
    <source>
        <dbReference type="ARBA" id="ARBA00011051"/>
    </source>
</evidence>
<evidence type="ECO:0000256" key="2">
    <source>
        <dbReference type="ARBA" id="ARBA00021572"/>
    </source>
</evidence>
<dbReference type="AlphaFoldDB" id="A0A4P6WZY5"/>
<dbReference type="PROSITE" id="PS51819">
    <property type="entry name" value="VOC"/>
    <property type="match status" value="1"/>
</dbReference>
<dbReference type="KEGG" id="hpse:HPF_16630"/>
<sequence length="125" mass="14433">MPPPILHSVIPQLPSGDLQRTADFFRDRLGFTDFKLFPEHGHLIVRRGSAEIHFWLAASEDEARHHGSASSCYIRVQRIEQLHQELVQLQAPFRYGLTRQPWGMHEMQVDDPFGNAIRFGEELSD</sequence>
<gene>
    <name evidence="5" type="primary">ble</name>
    <name evidence="5" type="ORF">HPF_16630</name>
</gene>
<proteinExistence type="inferred from homology"/>
<dbReference type="InterPro" id="IPR004360">
    <property type="entry name" value="Glyas_Fos-R_dOase_dom"/>
</dbReference>
<name>A0A4P6WZY5_HYDPS</name>
<keyword evidence="6" id="KW-1185">Reference proteome</keyword>
<dbReference type="Proteomes" id="UP000293912">
    <property type="component" value="Chromosome"/>
</dbReference>
<dbReference type="InterPro" id="IPR037523">
    <property type="entry name" value="VOC_core"/>
</dbReference>
<accession>A0A4P6WZY5</accession>
<evidence type="ECO:0000313" key="5">
    <source>
        <dbReference type="EMBL" id="QBM29320.1"/>
    </source>
</evidence>
<evidence type="ECO:0000313" key="6">
    <source>
        <dbReference type="Proteomes" id="UP000293912"/>
    </source>
</evidence>